<keyword evidence="3" id="KW-1185">Reference proteome</keyword>
<reference evidence="2 3" key="1">
    <citation type="submission" date="2022-10" db="EMBL/GenBank/DDBJ databases">
        <title>The complete genomes of actinobacterial strains from the NBC collection.</title>
        <authorList>
            <person name="Joergensen T.S."/>
            <person name="Alvarez Arevalo M."/>
            <person name="Sterndorff E.B."/>
            <person name="Faurdal D."/>
            <person name="Vuksanovic O."/>
            <person name="Mourched A.-S."/>
            <person name="Charusanti P."/>
            <person name="Shaw S."/>
            <person name="Blin K."/>
            <person name="Weber T."/>
        </authorList>
    </citation>
    <scope>NUCLEOTIDE SEQUENCE [LARGE SCALE GENOMIC DNA]</scope>
    <source>
        <strain evidence="2 3">NBC_00396</strain>
    </source>
</reference>
<evidence type="ECO:0000313" key="3">
    <source>
        <dbReference type="Proteomes" id="UP001346877"/>
    </source>
</evidence>
<sequence>MRDALTVDTEVVVAHSLGSVALITVVRVSALIEALHKKADEDRRAQRINELESERRRLRRDIKRLKGELFVVSAERERIATELAEVNYRLVEFERLTLWGR</sequence>
<name>A0ABZ1PQI1_9ACTN</name>
<gene>
    <name evidence="2" type="ORF">OG375_14320</name>
</gene>
<dbReference type="RefSeq" id="WP_328375692.1">
    <property type="nucleotide sequence ID" value="NZ_CP107941.1"/>
</dbReference>
<keyword evidence="1" id="KW-0175">Coiled coil</keyword>
<dbReference type="Proteomes" id="UP001346877">
    <property type="component" value="Chromosome"/>
</dbReference>
<evidence type="ECO:0000313" key="2">
    <source>
        <dbReference type="EMBL" id="WUI85432.1"/>
    </source>
</evidence>
<dbReference type="EMBL" id="CP107941">
    <property type="protein sequence ID" value="WUI85432.1"/>
    <property type="molecule type" value="Genomic_DNA"/>
</dbReference>
<organism evidence="2 3">
    <name type="scientific">Micromonospora zamorensis</name>
    <dbReference type="NCBI Taxonomy" id="709883"/>
    <lineage>
        <taxon>Bacteria</taxon>
        <taxon>Bacillati</taxon>
        <taxon>Actinomycetota</taxon>
        <taxon>Actinomycetes</taxon>
        <taxon>Micromonosporales</taxon>
        <taxon>Micromonosporaceae</taxon>
        <taxon>Micromonospora</taxon>
    </lineage>
</organism>
<accession>A0ABZ1PQI1</accession>
<proteinExistence type="predicted"/>
<protein>
    <submittedName>
        <fullName evidence="2">Uncharacterized protein</fullName>
    </submittedName>
</protein>
<evidence type="ECO:0000256" key="1">
    <source>
        <dbReference type="SAM" id="Coils"/>
    </source>
</evidence>
<feature type="coiled-coil region" evidence="1">
    <location>
        <begin position="41"/>
        <end position="68"/>
    </location>
</feature>